<dbReference type="Pfam" id="PF02721">
    <property type="entry name" value="DUF223"/>
    <property type="match status" value="1"/>
</dbReference>
<comment type="caution">
    <text evidence="4">The sequence shown here is derived from an EMBL/GenBank/DDBJ whole genome shotgun (WGS) entry which is preliminary data.</text>
</comment>
<dbReference type="InterPro" id="IPR003871">
    <property type="entry name" value="RFA1B/D_OB_1st"/>
</dbReference>
<feature type="compositionally biased region" description="Basic and acidic residues" evidence="1">
    <location>
        <begin position="454"/>
        <end position="467"/>
    </location>
</feature>
<evidence type="ECO:0000313" key="5">
    <source>
        <dbReference type="Proteomes" id="UP001632038"/>
    </source>
</evidence>
<sequence length="510" mass="58522">MAEGLWSVFNDLHPARNTWGVKARVVRAYMQPKFDNPNEIEYFTAILHDISGVRIQATMRIGIYNELEEKKKMVEGKVYRIKDFCVMENTTRTKTTPHEFRILLHKQTHILDYEKGDFPMIMYAPRDLEDIALNVIGMVVSFQPPCNVPALNTKRFDFKIEDTNGIQISCNLWGDYMNELLSVLEQEIEKPIIVIIQLGKINRFRYSAELKVSNTFHVSKVIVNETQEIFQNFRQRLGDREIARARQLMSDETNEIYQDFASGKAKVRSIKYLNGLKDKGLDYWVVGTVIDIMSPKGCWYLACKECYHKVYAEGDVKRCLYCGEETVEDILRYKIEILVGDDSGCCTLLLWNKQCVALLGKTANQVKEVEGDCLNTIPKLVGDLLIDKRVFFEVIETPNKNVNLINHYTVGRLTFDEDIFELYKQKYPTNNKDSNTEATDTLTECSMNTPIAEEIKQEKDVKGKGKCNESPASEATVDGVNSEKCTDEDNGQSDAVYTSKKKKMKLRKDA</sequence>
<reference evidence="5" key="1">
    <citation type="journal article" date="2024" name="IScience">
        <title>Strigolactones Initiate the Formation of Haustorium-like Structures in Castilleja.</title>
        <authorList>
            <person name="Buerger M."/>
            <person name="Peterson D."/>
            <person name="Chory J."/>
        </authorList>
    </citation>
    <scope>NUCLEOTIDE SEQUENCE [LARGE SCALE GENOMIC DNA]</scope>
</reference>
<feature type="region of interest" description="Disordered" evidence="1">
    <location>
        <begin position="454"/>
        <end position="510"/>
    </location>
</feature>
<organism evidence="4 5">
    <name type="scientific">Castilleja foliolosa</name>
    <dbReference type="NCBI Taxonomy" id="1961234"/>
    <lineage>
        <taxon>Eukaryota</taxon>
        <taxon>Viridiplantae</taxon>
        <taxon>Streptophyta</taxon>
        <taxon>Embryophyta</taxon>
        <taxon>Tracheophyta</taxon>
        <taxon>Spermatophyta</taxon>
        <taxon>Magnoliopsida</taxon>
        <taxon>eudicotyledons</taxon>
        <taxon>Gunneridae</taxon>
        <taxon>Pentapetalae</taxon>
        <taxon>asterids</taxon>
        <taxon>lamiids</taxon>
        <taxon>Lamiales</taxon>
        <taxon>Orobanchaceae</taxon>
        <taxon>Pedicularideae</taxon>
        <taxon>Castillejinae</taxon>
        <taxon>Castilleja</taxon>
    </lineage>
</organism>
<name>A0ABD3EDN9_9LAMI</name>
<dbReference type="SUPFAM" id="SSF50249">
    <property type="entry name" value="Nucleic acid-binding proteins"/>
    <property type="match status" value="3"/>
</dbReference>
<evidence type="ECO:0008006" key="6">
    <source>
        <dbReference type="Google" id="ProtNLM"/>
    </source>
</evidence>
<accession>A0ABD3EDN9</accession>
<dbReference type="InterPro" id="IPR013955">
    <property type="entry name" value="Rep_factor-A_C"/>
</dbReference>
<dbReference type="Proteomes" id="UP001632038">
    <property type="component" value="Unassembled WGS sequence"/>
</dbReference>
<evidence type="ECO:0000313" key="4">
    <source>
        <dbReference type="EMBL" id="KAL3652538.1"/>
    </source>
</evidence>
<evidence type="ECO:0000259" key="2">
    <source>
        <dbReference type="Pfam" id="PF02721"/>
    </source>
</evidence>
<dbReference type="CDD" id="cd04481">
    <property type="entry name" value="RPA1_DBD_B_like"/>
    <property type="match status" value="1"/>
</dbReference>
<feature type="domain" description="Replication protein A 70 kDa DNA-binding subunit B/D first OB fold" evidence="2">
    <location>
        <begin position="9"/>
        <end position="110"/>
    </location>
</feature>
<dbReference type="InterPro" id="IPR012340">
    <property type="entry name" value="NA-bd_OB-fold"/>
</dbReference>
<dbReference type="EMBL" id="JAVIJP010000005">
    <property type="protein sequence ID" value="KAL3652538.1"/>
    <property type="molecule type" value="Genomic_DNA"/>
</dbReference>
<feature type="compositionally biased region" description="Basic residues" evidence="1">
    <location>
        <begin position="499"/>
        <end position="510"/>
    </location>
</feature>
<evidence type="ECO:0000256" key="1">
    <source>
        <dbReference type="SAM" id="MobiDB-lite"/>
    </source>
</evidence>
<dbReference type="AlphaFoldDB" id="A0ABD3EDN9"/>
<dbReference type="Pfam" id="PF08646">
    <property type="entry name" value="Rep_fac-A_C"/>
    <property type="match status" value="1"/>
</dbReference>
<dbReference type="PANTHER" id="PTHR47165">
    <property type="entry name" value="OS03G0429900 PROTEIN"/>
    <property type="match status" value="1"/>
</dbReference>
<protein>
    <recommendedName>
        <fullName evidence="6">Replication factor A C-terminal domain-containing protein</fullName>
    </recommendedName>
</protein>
<dbReference type="CDD" id="cd04480">
    <property type="entry name" value="RPA1_DBD_A_like"/>
    <property type="match status" value="1"/>
</dbReference>
<dbReference type="PANTHER" id="PTHR47165:SF4">
    <property type="entry name" value="OS03G0429900 PROTEIN"/>
    <property type="match status" value="1"/>
</dbReference>
<evidence type="ECO:0000259" key="3">
    <source>
        <dbReference type="Pfam" id="PF08646"/>
    </source>
</evidence>
<gene>
    <name evidence="4" type="ORF">CASFOL_002219</name>
</gene>
<keyword evidence="5" id="KW-1185">Reference proteome</keyword>
<feature type="domain" description="Replication factor A C-terminal" evidence="3">
    <location>
        <begin position="284"/>
        <end position="378"/>
    </location>
</feature>
<dbReference type="Gene3D" id="2.40.50.140">
    <property type="entry name" value="Nucleic acid-binding proteins"/>
    <property type="match status" value="3"/>
</dbReference>
<proteinExistence type="predicted"/>